<feature type="region of interest" description="Disordered" evidence="1">
    <location>
        <begin position="45"/>
        <end position="112"/>
    </location>
</feature>
<comment type="caution">
    <text evidence="2">The sequence shown here is derived from an EMBL/GenBank/DDBJ whole genome shotgun (WGS) entry which is preliminary data.</text>
</comment>
<accession>A0AAV7V8K1</accession>
<feature type="compositionally biased region" description="Acidic residues" evidence="1">
    <location>
        <begin position="47"/>
        <end position="66"/>
    </location>
</feature>
<protein>
    <submittedName>
        <fullName evidence="2">Uncharacterized protein</fullName>
    </submittedName>
</protein>
<keyword evidence="3" id="KW-1185">Reference proteome</keyword>
<dbReference type="Proteomes" id="UP001066276">
    <property type="component" value="Chromosome 2_1"/>
</dbReference>
<name>A0AAV7V8K1_PLEWA</name>
<dbReference type="AlphaFoldDB" id="A0AAV7V8K1"/>
<sequence>MEIEDTFEPEMWTVLSVSGTVVTAKKEAEQVTQNLLWFRKVPVLAAPEDEPRPEDDTWDLPPEEQEPSVRDSRCPAPEPNSRDQRADKDPETQEDICHPPPRRLGLWPNPQPSQRLRDLVCFLTEGTF</sequence>
<organism evidence="2 3">
    <name type="scientific">Pleurodeles waltl</name>
    <name type="common">Iberian ribbed newt</name>
    <dbReference type="NCBI Taxonomy" id="8319"/>
    <lineage>
        <taxon>Eukaryota</taxon>
        <taxon>Metazoa</taxon>
        <taxon>Chordata</taxon>
        <taxon>Craniata</taxon>
        <taxon>Vertebrata</taxon>
        <taxon>Euteleostomi</taxon>
        <taxon>Amphibia</taxon>
        <taxon>Batrachia</taxon>
        <taxon>Caudata</taxon>
        <taxon>Salamandroidea</taxon>
        <taxon>Salamandridae</taxon>
        <taxon>Pleurodelinae</taxon>
        <taxon>Pleurodeles</taxon>
    </lineage>
</organism>
<gene>
    <name evidence="2" type="ORF">NDU88_000812</name>
</gene>
<dbReference type="EMBL" id="JANPWB010000003">
    <property type="protein sequence ID" value="KAJ1196949.1"/>
    <property type="molecule type" value="Genomic_DNA"/>
</dbReference>
<evidence type="ECO:0000313" key="3">
    <source>
        <dbReference type="Proteomes" id="UP001066276"/>
    </source>
</evidence>
<reference evidence="2" key="1">
    <citation type="journal article" date="2022" name="bioRxiv">
        <title>Sequencing and chromosome-scale assembly of the giantPleurodeles waltlgenome.</title>
        <authorList>
            <person name="Brown T."/>
            <person name="Elewa A."/>
            <person name="Iarovenko S."/>
            <person name="Subramanian E."/>
            <person name="Araus A.J."/>
            <person name="Petzold A."/>
            <person name="Susuki M."/>
            <person name="Suzuki K.-i.T."/>
            <person name="Hayashi T."/>
            <person name="Toyoda A."/>
            <person name="Oliveira C."/>
            <person name="Osipova E."/>
            <person name="Leigh N.D."/>
            <person name="Simon A."/>
            <person name="Yun M.H."/>
        </authorList>
    </citation>
    <scope>NUCLEOTIDE SEQUENCE</scope>
    <source>
        <strain evidence="2">20211129_DDA</strain>
        <tissue evidence="2">Liver</tissue>
    </source>
</reference>
<feature type="compositionally biased region" description="Basic and acidic residues" evidence="1">
    <location>
        <begin position="80"/>
        <end position="97"/>
    </location>
</feature>
<proteinExistence type="predicted"/>
<evidence type="ECO:0000256" key="1">
    <source>
        <dbReference type="SAM" id="MobiDB-lite"/>
    </source>
</evidence>
<evidence type="ECO:0000313" key="2">
    <source>
        <dbReference type="EMBL" id="KAJ1196949.1"/>
    </source>
</evidence>